<keyword evidence="15" id="KW-0442">Lipid degradation</keyword>
<comment type="cofactor">
    <cofactor evidence="3">
        <name>Ca(2+)</name>
        <dbReference type="ChEBI" id="CHEBI:29108"/>
    </cofactor>
</comment>
<keyword evidence="10" id="KW-0812">Transmembrane</keyword>
<dbReference type="PANTHER" id="PTHR40457:SF1">
    <property type="entry name" value="PHOSPHOLIPASE A1"/>
    <property type="match status" value="1"/>
</dbReference>
<keyword evidence="11" id="KW-0479">Metal-binding</keyword>
<keyword evidence="13" id="KW-0378">Hydrolase</keyword>
<gene>
    <name evidence="20" type="ORF">Q0590_16950</name>
</gene>
<dbReference type="PRINTS" id="PR01486">
    <property type="entry name" value="PHPHLIPASEA1"/>
</dbReference>
<name>A0ABT8R778_9BACT</name>
<keyword evidence="14" id="KW-0106">Calcium</keyword>
<keyword evidence="17" id="KW-0472">Membrane</keyword>
<dbReference type="EC" id="3.1.1.32" evidence="7"/>
<dbReference type="EC" id="3.1.1.4" evidence="8"/>
<comment type="caution">
    <text evidence="20">The sequence shown here is derived from an EMBL/GenBank/DDBJ whole genome shotgun (WGS) entry which is preliminary data.</text>
</comment>
<evidence type="ECO:0000256" key="13">
    <source>
        <dbReference type="ARBA" id="ARBA00022801"/>
    </source>
</evidence>
<protein>
    <recommendedName>
        <fullName evidence="19">Phosphatidylcholine 1-acylhydrolase</fullName>
        <ecNumber evidence="7">3.1.1.32</ecNumber>
        <ecNumber evidence="8">3.1.1.4</ecNumber>
    </recommendedName>
</protein>
<keyword evidence="21" id="KW-1185">Reference proteome</keyword>
<accession>A0ABT8R778</accession>
<evidence type="ECO:0000256" key="12">
    <source>
        <dbReference type="ARBA" id="ARBA00022729"/>
    </source>
</evidence>
<comment type="catalytic activity">
    <reaction evidence="1">
        <text>a 1,2-diacyl-sn-glycero-3-phosphocholine + H2O = a 2-acyl-sn-glycero-3-phosphocholine + a fatty acid + H(+)</text>
        <dbReference type="Rhea" id="RHEA:18689"/>
        <dbReference type="ChEBI" id="CHEBI:15377"/>
        <dbReference type="ChEBI" id="CHEBI:15378"/>
        <dbReference type="ChEBI" id="CHEBI:28868"/>
        <dbReference type="ChEBI" id="CHEBI:57643"/>
        <dbReference type="ChEBI" id="CHEBI:57875"/>
        <dbReference type="EC" id="3.1.1.32"/>
    </reaction>
</comment>
<dbReference type="EMBL" id="JAUKPO010000009">
    <property type="protein sequence ID" value="MDO1447963.1"/>
    <property type="molecule type" value="Genomic_DNA"/>
</dbReference>
<keyword evidence="18" id="KW-0998">Cell outer membrane</keyword>
<evidence type="ECO:0000256" key="10">
    <source>
        <dbReference type="ARBA" id="ARBA00022692"/>
    </source>
</evidence>
<dbReference type="InterPro" id="IPR036541">
    <property type="entry name" value="PLipase_A1_sf"/>
</dbReference>
<dbReference type="InterPro" id="IPR003187">
    <property type="entry name" value="PLipase_A1"/>
</dbReference>
<comment type="subcellular location">
    <subcellularLocation>
        <location evidence="4">Cell outer membrane</location>
        <topology evidence="4">Multi-pass membrane protein</topology>
    </subcellularLocation>
</comment>
<dbReference type="RefSeq" id="WP_302038768.1">
    <property type="nucleotide sequence ID" value="NZ_JAUKPO010000009.1"/>
</dbReference>
<evidence type="ECO:0000256" key="16">
    <source>
        <dbReference type="ARBA" id="ARBA00023098"/>
    </source>
</evidence>
<keyword evidence="9" id="KW-1134">Transmembrane beta strand</keyword>
<evidence type="ECO:0000256" key="14">
    <source>
        <dbReference type="ARBA" id="ARBA00022837"/>
    </source>
</evidence>
<evidence type="ECO:0000256" key="4">
    <source>
        <dbReference type="ARBA" id="ARBA00004571"/>
    </source>
</evidence>
<keyword evidence="16" id="KW-0443">Lipid metabolism</keyword>
<evidence type="ECO:0000313" key="20">
    <source>
        <dbReference type="EMBL" id="MDO1447963.1"/>
    </source>
</evidence>
<dbReference type="Gene3D" id="2.40.230.10">
    <property type="entry name" value="Phospholipase A1"/>
    <property type="match status" value="1"/>
</dbReference>
<dbReference type="PANTHER" id="PTHR40457">
    <property type="entry name" value="PHOSPHOLIPASE A1"/>
    <property type="match status" value="1"/>
</dbReference>
<evidence type="ECO:0000256" key="18">
    <source>
        <dbReference type="ARBA" id="ARBA00023237"/>
    </source>
</evidence>
<proteinExistence type="inferred from homology"/>
<evidence type="ECO:0000256" key="2">
    <source>
        <dbReference type="ARBA" id="ARBA00001604"/>
    </source>
</evidence>
<evidence type="ECO:0000256" key="9">
    <source>
        <dbReference type="ARBA" id="ARBA00022452"/>
    </source>
</evidence>
<sequence>MYIRVFLNLVGGIWILGSLAVQAQPDPLFQKKLNAHSLSERWELDSVTKRGVFLITPYKPVYITAGRWSDKPNEQPFSENPAYSLPFRVDYGNYEAKYQLSFKVKLLQEIFGKHGDLWIAYTQRSHWQIYNTEFSRPFRETNYEPEVLLNFATNFSLLGFKLRMMGIGLNHQSNGRALPLSRSWNRVIAHAAFERGKWVLLIRPWYRLKDTDDENPAITDYIGRADATLTYNAGRNLFALTSSHSLRLGRKNRGQLLFDWTCRIRNYLRGHMQLMHGYGETLVDYNHRQTTIGLGISLVEWL</sequence>
<evidence type="ECO:0000256" key="15">
    <source>
        <dbReference type="ARBA" id="ARBA00022963"/>
    </source>
</evidence>
<evidence type="ECO:0000256" key="1">
    <source>
        <dbReference type="ARBA" id="ARBA00000111"/>
    </source>
</evidence>
<comment type="catalytic activity">
    <reaction evidence="2">
        <text>a 1,2-diacyl-sn-glycero-3-phosphocholine + H2O = a 1-acyl-sn-glycero-3-phosphocholine + a fatty acid + H(+)</text>
        <dbReference type="Rhea" id="RHEA:15801"/>
        <dbReference type="ChEBI" id="CHEBI:15377"/>
        <dbReference type="ChEBI" id="CHEBI:15378"/>
        <dbReference type="ChEBI" id="CHEBI:28868"/>
        <dbReference type="ChEBI" id="CHEBI:57643"/>
        <dbReference type="ChEBI" id="CHEBI:58168"/>
        <dbReference type="EC" id="3.1.1.4"/>
    </reaction>
</comment>
<comment type="subunit">
    <text evidence="6">Homodimer; dimerization is reversible, and the dimeric form is the active one.</text>
</comment>
<evidence type="ECO:0000313" key="21">
    <source>
        <dbReference type="Proteomes" id="UP001168528"/>
    </source>
</evidence>
<dbReference type="SUPFAM" id="SSF56931">
    <property type="entry name" value="Outer membrane phospholipase A (OMPLA)"/>
    <property type="match status" value="1"/>
</dbReference>
<dbReference type="Pfam" id="PF02253">
    <property type="entry name" value="PLA1"/>
    <property type="match status" value="1"/>
</dbReference>
<evidence type="ECO:0000256" key="7">
    <source>
        <dbReference type="ARBA" id="ARBA00013179"/>
    </source>
</evidence>
<organism evidence="20 21">
    <name type="scientific">Rhodocytophaga aerolata</name>
    <dbReference type="NCBI Taxonomy" id="455078"/>
    <lineage>
        <taxon>Bacteria</taxon>
        <taxon>Pseudomonadati</taxon>
        <taxon>Bacteroidota</taxon>
        <taxon>Cytophagia</taxon>
        <taxon>Cytophagales</taxon>
        <taxon>Rhodocytophagaceae</taxon>
        <taxon>Rhodocytophaga</taxon>
    </lineage>
</organism>
<keyword evidence="12" id="KW-0732">Signal</keyword>
<evidence type="ECO:0000256" key="6">
    <source>
        <dbReference type="ARBA" id="ARBA00011702"/>
    </source>
</evidence>
<evidence type="ECO:0000256" key="8">
    <source>
        <dbReference type="ARBA" id="ARBA00013278"/>
    </source>
</evidence>
<evidence type="ECO:0000256" key="3">
    <source>
        <dbReference type="ARBA" id="ARBA00001913"/>
    </source>
</evidence>
<evidence type="ECO:0000256" key="5">
    <source>
        <dbReference type="ARBA" id="ARBA00010525"/>
    </source>
</evidence>
<evidence type="ECO:0000256" key="19">
    <source>
        <dbReference type="ARBA" id="ARBA00032375"/>
    </source>
</evidence>
<comment type="similarity">
    <text evidence="5">Belongs to the phospholipase A1 family.</text>
</comment>
<evidence type="ECO:0000256" key="11">
    <source>
        <dbReference type="ARBA" id="ARBA00022723"/>
    </source>
</evidence>
<dbReference type="CDD" id="cd00541">
    <property type="entry name" value="OMPLA"/>
    <property type="match status" value="1"/>
</dbReference>
<evidence type="ECO:0000256" key="17">
    <source>
        <dbReference type="ARBA" id="ARBA00023136"/>
    </source>
</evidence>
<reference evidence="20" key="1">
    <citation type="submission" date="2023-07" db="EMBL/GenBank/DDBJ databases">
        <title>The genome sequence of Rhodocytophaga aerolata KACC 12507.</title>
        <authorList>
            <person name="Zhang X."/>
        </authorList>
    </citation>
    <scope>NUCLEOTIDE SEQUENCE</scope>
    <source>
        <strain evidence="20">KACC 12507</strain>
    </source>
</reference>
<dbReference type="Proteomes" id="UP001168528">
    <property type="component" value="Unassembled WGS sequence"/>
</dbReference>